<keyword evidence="9" id="KW-1185">Reference proteome</keyword>
<dbReference type="Proteomes" id="UP000283269">
    <property type="component" value="Unassembled WGS sequence"/>
</dbReference>
<evidence type="ECO:0000256" key="4">
    <source>
        <dbReference type="ARBA" id="ARBA00022777"/>
    </source>
</evidence>
<evidence type="ECO:0000256" key="2">
    <source>
        <dbReference type="ARBA" id="ARBA00022679"/>
    </source>
</evidence>
<keyword evidence="1" id="KW-0723">Serine/threonine-protein kinase</keyword>
<evidence type="ECO:0000259" key="7">
    <source>
        <dbReference type="PROSITE" id="PS50011"/>
    </source>
</evidence>
<dbReference type="InParanoid" id="A0A409XGM4"/>
<dbReference type="PROSITE" id="PS50011">
    <property type="entry name" value="PROTEIN_KINASE_DOM"/>
    <property type="match status" value="1"/>
</dbReference>
<evidence type="ECO:0000256" key="5">
    <source>
        <dbReference type="ARBA" id="ARBA00022840"/>
    </source>
</evidence>
<dbReference type="SUPFAM" id="SSF56112">
    <property type="entry name" value="Protein kinase-like (PK-like)"/>
    <property type="match status" value="1"/>
</dbReference>
<feature type="compositionally biased region" description="Basic and acidic residues" evidence="6">
    <location>
        <begin position="100"/>
        <end position="112"/>
    </location>
</feature>
<dbReference type="OrthoDB" id="63267at2759"/>
<reference evidence="8 9" key="1">
    <citation type="journal article" date="2018" name="Evol. Lett.">
        <title>Horizontal gene cluster transfer increased hallucinogenic mushroom diversity.</title>
        <authorList>
            <person name="Reynolds H.T."/>
            <person name="Vijayakumar V."/>
            <person name="Gluck-Thaler E."/>
            <person name="Korotkin H.B."/>
            <person name="Matheny P.B."/>
            <person name="Slot J.C."/>
        </authorList>
    </citation>
    <scope>NUCLEOTIDE SEQUENCE [LARGE SCALE GENOMIC DNA]</scope>
    <source>
        <strain evidence="8 9">2631</strain>
    </source>
</reference>
<feature type="compositionally biased region" description="Basic and acidic residues" evidence="6">
    <location>
        <begin position="125"/>
        <end position="134"/>
    </location>
</feature>
<dbReference type="Pfam" id="PF00069">
    <property type="entry name" value="Pkinase"/>
    <property type="match status" value="1"/>
</dbReference>
<dbReference type="EMBL" id="NHYD01001788">
    <property type="protein sequence ID" value="PPQ89903.1"/>
    <property type="molecule type" value="Genomic_DNA"/>
</dbReference>
<keyword evidence="3" id="KW-0547">Nucleotide-binding</keyword>
<sequence>MPMSHNYYSNDISNSNVSNVNGSSIANTNTSSANNNTNYHVHRLQSADPDKSHWHSCAYASSASMSASVPSQSGAEPARRMKMMTYHLGRGTRSGGHPGPPKDKKSNTKDRNSTSTSNANSASKDNIKEPQKSQRKVMIDDFEMMHVLRKGCAGKVLLVQHKTMQDLFTLKAITKCHVLTHQELQHTLMEQAVVLKHMTAGGHNPFVDFYPGGDLTMQLARFYNTEMVKCIEGLHAAGVICRNLNPENILISGDGHIVLTDFGLSKEFLWHHGITITL</sequence>
<organism evidence="8 9">
    <name type="scientific">Psilocybe cyanescens</name>
    <dbReference type="NCBI Taxonomy" id="93625"/>
    <lineage>
        <taxon>Eukaryota</taxon>
        <taxon>Fungi</taxon>
        <taxon>Dikarya</taxon>
        <taxon>Basidiomycota</taxon>
        <taxon>Agaricomycotina</taxon>
        <taxon>Agaricomycetes</taxon>
        <taxon>Agaricomycetidae</taxon>
        <taxon>Agaricales</taxon>
        <taxon>Agaricineae</taxon>
        <taxon>Strophariaceae</taxon>
        <taxon>Psilocybe</taxon>
    </lineage>
</organism>
<keyword evidence="4" id="KW-0418">Kinase</keyword>
<dbReference type="Gene3D" id="3.30.200.20">
    <property type="entry name" value="Phosphorylase Kinase, domain 1"/>
    <property type="match status" value="1"/>
</dbReference>
<name>A0A409XGM4_PSICY</name>
<feature type="region of interest" description="Disordered" evidence="6">
    <location>
        <begin position="88"/>
        <end position="134"/>
    </location>
</feature>
<protein>
    <recommendedName>
        <fullName evidence="7">Protein kinase domain-containing protein</fullName>
    </recommendedName>
</protein>
<evidence type="ECO:0000313" key="9">
    <source>
        <dbReference type="Proteomes" id="UP000283269"/>
    </source>
</evidence>
<gene>
    <name evidence="8" type="ORF">CVT25_004862</name>
</gene>
<dbReference type="InterPro" id="IPR011009">
    <property type="entry name" value="Kinase-like_dom_sf"/>
</dbReference>
<dbReference type="InterPro" id="IPR000719">
    <property type="entry name" value="Prot_kinase_dom"/>
</dbReference>
<feature type="compositionally biased region" description="Low complexity" evidence="6">
    <location>
        <begin position="113"/>
        <end position="123"/>
    </location>
</feature>
<evidence type="ECO:0000256" key="3">
    <source>
        <dbReference type="ARBA" id="ARBA00022741"/>
    </source>
</evidence>
<proteinExistence type="predicted"/>
<keyword evidence="5" id="KW-0067">ATP-binding</keyword>
<dbReference type="Gene3D" id="1.10.510.10">
    <property type="entry name" value="Transferase(Phosphotransferase) domain 1"/>
    <property type="match status" value="1"/>
</dbReference>
<accession>A0A409XGM4</accession>
<dbReference type="PANTHER" id="PTHR24351">
    <property type="entry name" value="RIBOSOMAL PROTEIN S6 KINASE"/>
    <property type="match status" value="1"/>
</dbReference>
<dbReference type="GO" id="GO:0004674">
    <property type="term" value="F:protein serine/threonine kinase activity"/>
    <property type="evidence" value="ECO:0007669"/>
    <property type="project" value="UniProtKB-KW"/>
</dbReference>
<dbReference type="GO" id="GO:0005524">
    <property type="term" value="F:ATP binding"/>
    <property type="evidence" value="ECO:0007669"/>
    <property type="project" value="UniProtKB-KW"/>
</dbReference>
<evidence type="ECO:0000256" key="1">
    <source>
        <dbReference type="ARBA" id="ARBA00022527"/>
    </source>
</evidence>
<keyword evidence="2" id="KW-0808">Transferase</keyword>
<comment type="caution">
    <text evidence="8">The sequence shown here is derived from an EMBL/GenBank/DDBJ whole genome shotgun (WGS) entry which is preliminary data.</text>
</comment>
<evidence type="ECO:0000256" key="6">
    <source>
        <dbReference type="SAM" id="MobiDB-lite"/>
    </source>
</evidence>
<dbReference type="AlphaFoldDB" id="A0A409XGM4"/>
<dbReference type="STRING" id="93625.A0A409XGM4"/>
<feature type="domain" description="Protein kinase" evidence="7">
    <location>
        <begin position="82"/>
        <end position="278"/>
    </location>
</feature>
<evidence type="ECO:0000313" key="8">
    <source>
        <dbReference type="EMBL" id="PPQ89903.1"/>
    </source>
</evidence>